<dbReference type="EMBL" id="LWBO01000018">
    <property type="protein sequence ID" value="OQP45970.1"/>
    <property type="molecule type" value="Genomic_DNA"/>
</dbReference>
<dbReference type="PANTHER" id="PTHR41339">
    <property type="entry name" value="LIPL48"/>
    <property type="match status" value="1"/>
</dbReference>
<dbReference type="Proteomes" id="UP000192277">
    <property type="component" value="Unassembled WGS sequence"/>
</dbReference>
<comment type="caution">
    <text evidence="2">The sequence shown here is derived from an EMBL/GenBank/DDBJ whole genome shotgun (WGS) entry which is preliminary data.</text>
</comment>
<evidence type="ECO:0008006" key="4">
    <source>
        <dbReference type="Google" id="ProtNLM"/>
    </source>
</evidence>
<evidence type="ECO:0000313" key="3">
    <source>
        <dbReference type="Proteomes" id="UP000192277"/>
    </source>
</evidence>
<name>A0ABX3NXJ1_9BACT</name>
<feature type="compositionally biased region" description="Polar residues" evidence="1">
    <location>
        <begin position="278"/>
        <end position="301"/>
    </location>
</feature>
<dbReference type="PANTHER" id="PTHR41339:SF1">
    <property type="entry name" value="SECRETED PROTEIN"/>
    <property type="match status" value="1"/>
</dbReference>
<evidence type="ECO:0000256" key="1">
    <source>
        <dbReference type="SAM" id="MobiDB-lite"/>
    </source>
</evidence>
<sequence>MKRKNILFGTLAVAAVTVGMIGCKKGINNADKSHSLTAGVTATCDCSINPATGGDSVISGQITTDLTLSNTKVYQLSGLVFVTGNHVLTIQPGARIEGLKGSGGNAGGGLIITRGSRLEAVGTPSCPIVFTSADPNPQSGDWAGVILLGNAPTNNYPAFVEGINNTSYPNIDLVYGNSTPVANDNSGTLKFVRIEYGGYALSLNNEINGLTLAGVGSGTTIDYVEVFKANDDAFEFFGGTVNASHIIAVDALDDMFDTDNGYSGTISYALGMSDVNRPDQSQSNGLESDNDGTGSTNQPFTNPSYNYLTIIGVPGATIASTTTGGPSGTGKYGRAAHLRRGARFHIDNAIFMGFNYGVSLDGQLGNPTTPDAYFADISSITNSFAAAFGTANTPGVGPFSQESNGTAATGAGFSTSTAVLLKARNAGNTDYLSSNANIIGLVDPFNRGGGNGAANFMPDPAISDAVDAGAFPGGNDWTNVDGCWNWTRYQ</sequence>
<keyword evidence="3" id="KW-1185">Reference proteome</keyword>
<organism evidence="2 3">
    <name type="scientific">Niastella koreensis</name>
    <dbReference type="NCBI Taxonomy" id="354356"/>
    <lineage>
        <taxon>Bacteria</taxon>
        <taxon>Pseudomonadati</taxon>
        <taxon>Bacteroidota</taxon>
        <taxon>Chitinophagia</taxon>
        <taxon>Chitinophagales</taxon>
        <taxon>Chitinophagaceae</taxon>
        <taxon>Niastella</taxon>
    </lineage>
</organism>
<evidence type="ECO:0000313" key="2">
    <source>
        <dbReference type="EMBL" id="OQP45970.1"/>
    </source>
</evidence>
<feature type="region of interest" description="Disordered" evidence="1">
    <location>
        <begin position="273"/>
        <end position="301"/>
    </location>
</feature>
<reference evidence="2 3" key="1">
    <citation type="submission" date="2016-04" db="EMBL/GenBank/DDBJ databases">
        <authorList>
            <person name="Chen L."/>
            <person name="Zhuang W."/>
            <person name="Wang G."/>
        </authorList>
    </citation>
    <scope>NUCLEOTIDE SEQUENCE [LARGE SCALE GENOMIC DNA]</scope>
    <source>
        <strain evidence="3">GR20</strain>
    </source>
</reference>
<dbReference type="RefSeq" id="WP_014221113.1">
    <property type="nucleotide sequence ID" value="NZ_LWBO01000018.1"/>
</dbReference>
<dbReference type="PROSITE" id="PS51257">
    <property type="entry name" value="PROKAR_LIPOPROTEIN"/>
    <property type="match status" value="1"/>
</dbReference>
<protein>
    <recommendedName>
        <fullName evidence="4">Lipoprotein</fullName>
    </recommendedName>
</protein>
<gene>
    <name evidence="2" type="ORF">A4D02_32790</name>
</gene>
<accession>A0ABX3NXJ1</accession>
<proteinExistence type="predicted"/>